<feature type="domain" description="Methyltransferase" evidence="3">
    <location>
        <begin position="38"/>
        <end position="133"/>
    </location>
</feature>
<dbReference type="CDD" id="cd02440">
    <property type="entry name" value="AdoMet_MTases"/>
    <property type="match status" value="1"/>
</dbReference>
<name>A0A498DAL1_9BACI</name>
<evidence type="ECO:0000256" key="2">
    <source>
        <dbReference type="ARBA" id="ARBA00022679"/>
    </source>
</evidence>
<evidence type="ECO:0000256" key="1">
    <source>
        <dbReference type="ARBA" id="ARBA00022603"/>
    </source>
</evidence>
<dbReference type="EMBL" id="RCHR01000001">
    <property type="protein sequence ID" value="RLL48021.1"/>
    <property type="molecule type" value="Genomic_DNA"/>
</dbReference>
<dbReference type="GO" id="GO:0032259">
    <property type="term" value="P:methylation"/>
    <property type="evidence" value="ECO:0007669"/>
    <property type="project" value="UniProtKB-KW"/>
</dbReference>
<reference evidence="4 5" key="1">
    <citation type="submission" date="2018-10" db="EMBL/GenBank/DDBJ databases">
        <title>Oceanobacillus sp. YLB-02 draft genome.</title>
        <authorList>
            <person name="Yu L."/>
        </authorList>
    </citation>
    <scope>NUCLEOTIDE SEQUENCE [LARGE SCALE GENOMIC DNA]</scope>
    <source>
        <strain evidence="4 5">YLB-02</strain>
    </source>
</reference>
<comment type="caution">
    <text evidence="4">The sequence shown here is derived from an EMBL/GenBank/DDBJ whole genome shotgun (WGS) entry which is preliminary data.</text>
</comment>
<dbReference type="Gene3D" id="2.20.25.110">
    <property type="entry name" value="S-adenosyl-L-methionine-dependent methyltransferases"/>
    <property type="match status" value="1"/>
</dbReference>
<dbReference type="Gene3D" id="3.40.50.150">
    <property type="entry name" value="Vaccinia Virus protein VP39"/>
    <property type="match status" value="1"/>
</dbReference>
<proteinExistence type="predicted"/>
<keyword evidence="1 4" id="KW-0489">Methyltransferase</keyword>
<dbReference type="GO" id="GO:0008168">
    <property type="term" value="F:methyltransferase activity"/>
    <property type="evidence" value="ECO:0007669"/>
    <property type="project" value="UniProtKB-KW"/>
</dbReference>
<organism evidence="4 5">
    <name type="scientific">Oceanobacillus piezotolerans</name>
    <dbReference type="NCBI Taxonomy" id="2448030"/>
    <lineage>
        <taxon>Bacteria</taxon>
        <taxon>Bacillati</taxon>
        <taxon>Bacillota</taxon>
        <taxon>Bacilli</taxon>
        <taxon>Bacillales</taxon>
        <taxon>Bacillaceae</taxon>
        <taxon>Oceanobacillus</taxon>
    </lineage>
</organism>
<evidence type="ECO:0000313" key="5">
    <source>
        <dbReference type="Proteomes" id="UP000270219"/>
    </source>
</evidence>
<dbReference type="InterPro" id="IPR041698">
    <property type="entry name" value="Methyltransf_25"/>
</dbReference>
<dbReference type="SUPFAM" id="SSF53335">
    <property type="entry name" value="S-adenosyl-L-methionine-dependent methyltransferases"/>
    <property type="match status" value="1"/>
</dbReference>
<accession>A0A498DAL1</accession>
<sequence>MAYQQMAYLYDKLMSDAPYDEWVEFTLQLLGNRNVRYIADLGCGTGEISLRLKKAGFEVVGIDNSSDMLTYAEHKARNENVPIQWLHQDLRELSGINGIDVAVSYCDVINYITEEQDIREVFNKTYEMLTSEGIFIFDIHALSHVESHYVNQTFADVLEDAAYIWYCTEGEAQGEMYHDLTFFALDDGKYNRFDEYHHQRTYPIPFYKKLLQDTGFQNIKVFADFSLKQNNLSEDNKRIFFFAEKSKG</sequence>
<dbReference type="InterPro" id="IPR029063">
    <property type="entry name" value="SAM-dependent_MTases_sf"/>
</dbReference>
<dbReference type="RefSeq" id="WP_121520796.1">
    <property type="nucleotide sequence ID" value="NZ_RCHR01000001.1"/>
</dbReference>
<keyword evidence="5" id="KW-1185">Reference proteome</keyword>
<dbReference type="OrthoDB" id="9811589at2"/>
<dbReference type="AlphaFoldDB" id="A0A498DAL1"/>
<dbReference type="Proteomes" id="UP000270219">
    <property type="component" value="Unassembled WGS sequence"/>
</dbReference>
<protein>
    <submittedName>
        <fullName evidence="4">Class I SAM-dependent methyltransferase</fullName>
    </submittedName>
</protein>
<gene>
    <name evidence="4" type="ORF">D8M04_01710</name>
</gene>
<evidence type="ECO:0000259" key="3">
    <source>
        <dbReference type="Pfam" id="PF13649"/>
    </source>
</evidence>
<dbReference type="PANTHER" id="PTHR43861">
    <property type="entry name" value="TRANS-ACONITATE 2-METHYLTRANSFERASE-RELATED"/>
    <property type="match status" value="1"/>
</dbReference>
<keyword evidence="2 4" id="KW-0808">Transferase</keyword>
<dbReference type="Pfam" id="PF13649">
    <property type="entry name" value="Methyltransf_25"/>
    <property type="match status" value="1"/>
</dbReference>
<dbReference type="PANTHER" id="PTHR43861:SF1">
    <property type="entry name" value="TRANS-ACONITATE 2-METHYLTRANSFERASE"/>
    <property type="match status" value="1"/>
</dbReference>
<evidence type="ECO:0000313" key="4">
    <source>
        <dbReference type="EMBL" id="RLL48021.1"/>
    </source>
</evidence>